<reference evidence="1 2" key="1">
    <citation type="submission" date="2019-03" db="EMBL/GenBank/DDBJ databases">
        <authorList>
            <consortium name="Pathogen Informatics"/>
        </authorList>
    </citation>
    <scope>NUCLEOTIDE SEQUENCE [LARGE SCALE GENOMIC DNA]</scope>
    <source>
        <strain evidence="1 2">NCTC12998</strain>
    </source>
</reference>
<gene>
    <name evidence="1" type="ORF">NCTC12998_06233</name>
</gene>
<proteinExistence type="predicted"/>
<accession>A0A485CPE7</accession>
<protein>
    <submittedName>
        <fullName evidence="1">Putative selenate reductase subunit YgfK</fullName>
    </submittedName>
</protein>
<dbReference type="AlphaFoldDB" id="A0A485CPE7"/>
<evidence type="ECO:0000313" key="1">
    <source>
        <dbReference type="EMBL" id="VFS86588.1"/>
    </source>
</evidence>
<sequence length="74" mass="8505">MGDIMRPVPFEALLTRIFDEYQNHRSIFGIPEQQFYSPASPNRLTVFGESCATPRWTLPPDRIPSWRKILSPAG</sequence>
<dbReference type="EMBL" id="CAADJE010000030">
    <property type="protein sequence ID" value="VFS86588.1"/>
    <property type="molecule type" value="Genomic_DNA"/>
</dbReference>
<name>A0A485CPE7_RAOPL</name>
<dbReference type="Proteomes" id="UP000345637">
    <property type="component" value="Unassembled WGS sequence"/>
</dbReference>
<evidence type="ECO:0000313" key="2">
    <source>
        <dbReference type="Proteomes" id="UP000345637"/>
    </source>
</evidence>
<organism evidence="1 2">
    <name type="scientific">Raoultella planticola</name>
    <name type="common">Klebsiella planticola</name>
    <dbReference type="NCBI Taxonomy" id="575"/>
    <lineage>
        <taxon>Bacteria</taxon>
        <taxon>Pseudomonadati</taxon>
        <taxon>Pseudomonadota</taxon>
        <taxon>Gammaproteobacteria</taxon>
        <taxon>Enterobacterales</taxon>
        <taxon>Enterobacteriaceae</taxon>
        <taxon>Klebsiella/Raoultella group</taxon>
        <taxon>Raoultella</taxon>
    </lineage>
</organism>